<sequence length="418" mass="47725">MPDPQMDGERKTTRRMKSHKKSRAGCGNCKIRKVKCDENKPMCKRCQMYGTFCNYDPQYADLQPLEHRTGGILALQPSISLENAPILGMLDPTTDQEQKFSPALFTTNYQFSTRDFELLQQFETKTLFTLGTGRNEDIYRAAFKRLARSHTFLFHVVLTVTLMHNQYLGIGVGAEQSAAMAFHWSQGAALMNQRLSSHIESSECDALWACAGMFGLLAFTSFETKTVEETWPLKDSPTDLEWLKLCEGKKEIWKIANPLREDSLFHSLVPNFLGKPSSTSDSRLLKLPLELIELCRLKEPTRKDINPHLAPACCLAQVIDVECDGKNLALFLSFFGQMQNDYKILLKNKDPCALLILAYWYAKMSRYRQWWVWPRAVLECQAICKFLRLYYGEDNNILKALPFPETICAAQVALGMPK</sequence>
<dbReference type="InterPro" id="IPR036864">
    <property type="entry name" value="Zn2-C6_fun-type_DNA-bd_sf"/>
</dbReference>
<evidence type="ECO:0000256" key="1">
    <source>
        <dbReference type="ARBA" id="ARBA00023242"/>
    </source>
</evidence>
<dbReference type="Proteomes" id="UP000054321">
    <property type="component" value="Unassembled WGS sequence"/>
</dbReference>
<protein>
    <recommendedName>
        <fullName evidence="2">Zn(2)-C6 fungal-type domain-containing protein</fullName>
    </recommendedName>
</protein>
<accession>A0A0C3HGU5</accession>
<dbReference type="PANTHER" id="PTHR47784:SF9">
    <property type="entry name" value="ZN(II)2CYS6 TRANSCRIPTION FACTOR (EUROFUNG)"/>
    <property type="match status" value="1"/>
</dbReference>
<dbReference type="InterPro" id="IPR001138">
    <property type="entry name" value="Zn2Cys6_DnaBD"/>
</dbReference>
<dbReference type="InParanoid" id="A0A0C3HGU5"/>
<dbReference type="STRING" id="913774.A0A0C3HGU5"/>
<dbReference type="PANTHER" id="PTHR47784">
    <property type="entry name" value="STEROL UPTAKE CONTROL PROTEIN 2"/>
    <property type="match status" value="1"/>
</dbReference>
<feature type="domain" description="Zn(2)-C6 fungal-type" evidence="2">
    <location>
        <begin position="25"/>
        <end position="55"/>
    </location>
</feature>
<evidence type="ECO:0000313" key="3">
    <source>
        <dbReference type="EMBL" id="KIN02340.1"/>
    </source>
</evidence>
<dbReference type="CDD" id="cd00067">
    <property type="entry name" value="GAL4"/>
    <property type="match status" value="1"/>
</dbReference>
<dbReference type="GO" id="GO:0001228">
    <property type="term" value="F:DNA-binding transcription activator activity, RNA polymerase II-specific"/>
    <property type="evidence" value="ECO:0007669"/>
    <property type="project" value="TreeGrafter"/>
</dbReference>
<dbReference type="AlphaFoldDB" id="A0A0C3HGU5"/>
<keyword evidence="4" id="KW-1185">Reference proteome</keyword>
<dbReference type="SUPFAM" id="SSF57701">
    <property type="entry name" value="Zn2/Cys6 DNA-binding domain"/>
    <property type="match status" value="1"/>
</dbReference>
<proteinExistence type="predicted"/>
<gene>
    <name evidence="3" type="ORF">OIDMADRAFT_41454</name>
</gene>
<evidence type="ECO:0000259" key="2">
    <source>
        <dbReference type="PROSITE" id="PS50048"/>
    </source>
</evidence>
<dbReference type="OrthoDB" id="416217at2759"/>
<dbReference type="InterPro" id="IPR053157">
    <property type="entry name" value="Sterol_Uptake_Regulator"/>
</dbReference>
<dbReference type="Gene3D" id="4.10.240.10">
    <property type="entry name" value="Zn(2)-C6 fungal-type DNA-binding domain"/>
    <property type="match status" value="1"/>
</dbReference>
<keyword evidence="1" id="KW-0539">Nucleus</keyword>
<evidence type="ECO:0000313" key="4">
    <source>
        <dbReference type="Proteomes" id="UP000054321"/>
    </source>
</evidence>
<reference evidence="4" key="2">
    <citation type="submission" date="2015-01" db="EMBL/GenBank/DDBJ databases">
        <title>Evolutionary Origins and Diversification of the Mycorrhizal Mutualists.</title>
        <authorList>
            <consortium name="DOE Joint Genome Institute"/>
            <consortium name="Mycorrhizal Genomics Consortium"/>
            <person name="Kohler A."/>
            <person name="Kuo A."/>
            <person name="Nagy L.G."/>
            <person name="Floudas D."/>
            <person name="Copeland A."/>
            <person name="Barry K.W."/>
            <person name="Cichocki N."/>
            <person name="Veneault-Fourrey C."/>
            <person name="LaButti K."/>
            <person name="Lindquist E.A."/>
            <person name="Lipzen A."/>
            <person name="Lundell T."/>
            <person name="Morin E."/>
            <person name="Murat C."/>
            <person name="Riley R."/>
            <person name="Ohm R."/>
            <person name="Sun H."/>
            <person name="Tunlid A."/>
            <person name="Henrissat B."/>
            <person name="Grigoriev I.V."/>
            <person name="Hibbett D.S."/>
            <person name="Martin F."/>
        </authorList>
    </citation>
    <scope>NUCLEOTIDE SEQUENCE [LARGE SCALE GENOMIC DNA]</scope>
    <source>
        <strain evidence="4">Zn</strain>
    </source>
</reference>
<organism evidence="3 4">
    <name type="scientific">Oidiodendron maius (strain Zn)</name>
    <dbReference type="NCBI Taxonomy" id="913774"/>
    <lineage>
        <taxon>Eukaryota</taxon>
        <taxon>Fungi</taxon>
        <taxon>Dikarya</taxon>
        <taxon>Ascomycota</taxon>
        <taxon>Pezizomycotina</taxon>
        <taxon>Leotiomycetes</taxon>
        <taxon>Leotiomycetes incertae sedis</taxon>
        <taxon>Myxotrichaceae</taxon>
        <taxon>Oidiodendron</taxon>
    </lineage>
</organism>
<reference evidence="3 4" key="1">
    <citation type="submission" date="2014-04" db="EMBL/GenBank/DDBJ databases">
        <authorList>
            <consortium name="DOE Joint Genome Institute"/>
            <person name="Kuo A."/>
            <person name="Martino E."/>
            <person name="Perotto S."/>
            <person name="Kohler A."/>
            <person name="Nagy L.G."/>
            <person name="Floudas D."/>
            <person name="Copeland A."/>
            <person name="Barry K.W."/>
            <person name="Cichocki N."/>
            <person name="Veneault-Fourrey C."/>
            <person name="LaButti K."/>
            <person name="Lindquist E.A."/>
            <person name="Lipzen A."/>
            <person name="Lundell T."/>
            <person name="Morin E."/>
            <person name="Murat C."/>
            <person name="Sun H."/>
            <person name="Tunlid A."/>
            <person name="Henrissat B."/>
            <person name="Grigoriev I.V."/>
            <person name="Hibbett D.S."/>
            <person name="Martin F."/>
            <person name="Nordberg H.P."/>
            <person name="Cantor M.N."/>
            <person name="Hua S.X."/>
        </authorList>
    </citation>
    <scope>NUCLEOTIDE SEQUENCE [LARGE SCALE GENOMIC DNA]</scope>
    <source>
        <strain evidence="3 4">Zn</strain>
    </source>
</reference>
<dbReference type="SMART" id="SM00066">
    <property type="entry name" value="GAL4"/>
    <property type="match status" value="1"/>
</dbReference>
<dbReference type="PROSITE" id="PS50048">
    <property type="entry name" value="ZN2_CY6_FUNGAL_2"/>
    <property type="match status" value="1"/>
</dbReference>
<dbReference type="PROSITE" id="PS00463">
    <property type="entry name" value="ZN2_CY6_FUNGAL_1"/>
    <property type="match status" value="1"/>
</dbReference>
<dbReference type="HOGENOM" id="CLU_024934_9_2_1"/>
<dbReference type="GO" id="GO:0008270">
    <property type="term" value="F:zinc ion binding"/>
    <property type="evidence" value="ECO:0007669"/>
    <property type="project" value="InterPro"/>
</dbReference>
<dbReference type="Pfam" id="PF00172">
    <property type="entry name" value="Zn_clus"/>
    <property type="match status" value="1"/>
</dbReference>
<dbReference type="EMBL" id="KN832875">
    <property type="protein sequence ID" value="KIN02340.1"/>
    <property type="molecule type" value="Genomic_DNA"/>
</dbReference>
<name>A0A0C3HGU5_OIDMZ</name>